<sequence length="284" mass="32708">FLWIEDHRVQGPVVFPAAGYIEICMEVFHSMNLKDIQIEKALILPSDPNIYRTIRIVLDDKNQSQISMYSKLNEYDSTNWTKHMTAVKDDIPASSSSNSQLPEWTNKLKSRCSFSTIEQKDIYGRFSSIGLDYGPSFQCIQTLYQGDNEAYAHLNISHLPKPLENSKQSRFHIHPAILDCAFQVLLGTQRYFHTAYVPTFIKQIQWKIETNELPDNIYVYARMRNSDSKQIITGDIYVIDEEQQRLVGMILGFEATALGQSNQAQPLYTLHYQNIQTPSIKTQT</sequence>
<feature type="active site" description="Proton acceptor; for dehydratase activity" evidence="2">
    <location>
        <position position="7"/>
    </location>
</feature>
<dbReference type="PANTHER" id="PTHR45681:SF6">
    <property type="entry name" value="POLYKETIDE SYNTHASE 37"/>
    <property type="match status" value="1"/>
</dbReference>
<evidence type="ECO:0000313" key="5">
    <source>
        <dbReference type="Proteomes" id="UP000663845"/>
    </source>
</evidence>
<evidence type="ECO:0000256" key="1">
    <source>
        <dbReference type="ARBA" id="ARBA00022679"/>
    </source>
</evidence>
<feature type="region of interest" description="C-terminal hotdog fold" evidence="2">
    <location>
        <begin position="113"/>
        <end position="264"/>
    </location>
</feature>
<dbReference type="InterPro" id="IPR049900">
    <property type="entry name" value="PKS_mFAS_DH"/>
</dbReference>
<feature type="non-terminal residue" evidence="4">
    <location>
        <position position="284"/>
    </location>
</feature>
<organism evidence="4 5">
    <name type="scientific">Adineta steineri</name>
    <dbReference type="NCBI Taxonomy" id="433720"/>
    <lineage>
        <taxon>Eukaryota</taxon>
        <taxon>Metazoa</taxon>
        <taxon>Spiralia</taxon>
        <taxon>Gnathifera</taxon>
        <taxon>Rotifera</taxon>
        <taxon>Eurotatoria</taxon>
        <taxon>Bdelloidea</taxon>
        <taxon>Adinetida</taxon>
        <taxon>Adinetidae</taxon>
        <taxon>Adineta</taxon>
    </lineage>
</organism>
<dbReference type="AlphaFoldDB" id="A0A815WSH4"/>
<keyword evidence="1" id="KW-0808">Transferase</keyword>
<protein>
    <recommendedName>
        <fullName evidence="3">PKS/mFAS DH domain-containing protein</fullName>
    </recommendedName>
</protein>
<dbReference type="InterPro" id="IPR050444">
    <property type="entry name" value="Polyketide_Synthase"/>
</dbReference>
<evidence type="ECO:0000313" key="4">
    <source>
        <dbReference type="EMBL" id="CAF1547122.1"/>
    </source>
</evidence>
<evidence type="ECO:0000259" key="3">
    <source>
        <dbReference type="PROSITE" id="PS52019"/>
    </source>
</evidence>
<dbReference type="Gene3D" id="3.10.129.110">
    <property type="entry name" value="Polyketide synthase dehydratase"/>
    <property type="match status" value="1"/>
</dbReference>
<dbReference type="Pfam" id="PF14765">
    <property type="entry name" value="PS-DH"/>
    <property type="match status" value="1"/>
</dbReference>
<feature type="region of interest" description="N-terminal hotdog fold" evidence="2">
    <location>
        <begin position="1"/>
        <end position="95"/>
    </location>
</feature>
<comment type="caution">
    <text evidence="4">The sequence shown here is derived from an EMBL/GenBank/DDBJ whole genome shotgun (WGS) entry which is preliminary data.</text>
</comment>
<dbReference type="EMBL" id="CAJNOG010004999">
    <property type="protein sequence ID" value="CAF1547122.1"/>
    <property type="molecule type" value="Genomic_DNA"/>
</dbReference>
<feature type="domain" description="PKS/mFAS DH" evidence="3">
    <location>
        <begin position="1"/>
        <end position="264"/>
    </location>
</feature>
<accession>A0A815WSH4</accession>
<dbReference type="PROSITE" id="PS52019">
    <property type="entry name" value="PKS_MFAS_DH"/>
    <property type="match status" value="1"/>
</dbReference>
<dbReference type="Proteomes" id="UP000663845">
    <property type="component" value="Unassembled WGS sequence"/>
</dbReference>
<dbReference type="GO" id="GO:0016740">
    <property type="term" value="F:transferase activity"/>
    <property type="evidence" value="ECO:0007669"/>
    <property type="project" value="UniProtKB-KW"/>
</dbReference>
<proteinExistence type="predicted"/>
<evidence type="ECO:0000256" key="2">
    <source>
        <dbReference type="PROSITE-ProRule" id="PRU01363"/>
    </source>
</evidence>
<reference evidence="4" key="1">
    <citation type="submission" date="2021-02" db="EMBL/GenBank/DDBJ databases">
        <authorList>
            <person name="Nowell W R."/>
        </authorList>
    </citation>
    <scope>NUCLEOTIDE SEQUENCE</scope>
</reference>
<feature type="active site" description="Proton donor; for dehydratase activity" evidence="2">
    <location>
        <position position="179"/>
    </location>
</feature>
<gene>
    <name evidence="4" type="ORF">JYZ213_LOCUS46059</name>
</gene>
<dbReference type="Pfam" id="PF21089">
    <property type="entry name" value="PKS_DH_N"/>
    <property type="match status" value="1"/>
</dbReference>
<dbReference type="InterPro" id="IPR049551">
    <property type="entry name" value="PKS_DH_C"/>
</dbReference>
<dbReference type="InterPro" id="IPR042104">
    <property type="entry name" value="PKS_dehydratase_sf"/>
</dbReference>
<name>A0A815WSH4_9BILA</name>
<dbReference type="PANTHER" id="PTHR45681">
    <property type="entry name" value="POLYKETIDE SYNTHASE 44-RELATED"/>
    <property type="match status" value="1"/>
</dbReference>
<dbReference type="InterPro" id="IPR049552">
    <property type="entry name" value="PKS_DH_N"/>
</dbReference>
<feature type="non-terminal residue" evidence="4">
    <location>
        <position position="1"/>
    </location>
</feature>